<organism evidence="4 5">
    <name type="scientific">Acetitomaculum ruminis DSM 5522</name>
    <dbReference type="NCBI Taxonomy" id="1120918"/>
    <lineage>
        <taxon>Bacteria</taxon>
        <taxon>Bacillati</taxon>
        <taxon>Bacillota</taxon>
        <taxon>Clostridia</taxon>
        <taxon>Lachnospirales</taxon>
        <taxon>Lachnospiraceae</taxon>
        <taxon>Acetitomaculum</taxon>
    </lineage>
</organism>
<dbReference type="RefSeq" id="WP_092872093.1">
    <property type="nucleotide sequence ID" value="NZ_FOJY01000008.1"/>
</dbReference>
<dbReference type="InterPro" id="IPR040198">
    <property type="entry name" value="Fido_containing"/>
</dbReference>
<evidence type="ECO:0000256" key="2">
    <source>
        <dbReference type="PIRSR" id="PIRSR640198-2"/>
    </source>
</evidence>
<dbReference type="EMBL" id="FOJY01000008">
    <property type="protein sequence ID" value="SFB07460.1"/>
    <property type="molecule type" value="Genomic_DNA"/>
</dbReference>
<dbReference type="SUPFAM" id="SSF140931">
    <property type="entry name" value="Fic-like"/>
    <property type="match status" value="1"/>
</dbReference>
<gene>
    <name evidence="4" type="ORF">SAMN05216249_10891</name>
</gene>
<dbReference type="Gene3D" id="1.10.3290.10">
    <property type="entry name" value="Fido-like domain"/>
    <property type="match status" value="1"/>
</dbReference>
<dbReference type="Proteomes" id="UP000198838">
    <property type="component" value="Unassembled WGS sequence"/>
</dbReference>
<feature type="active site" evidence="1">
    <location>
        <position position="197"/>
    </location>
</feature>
<name>A0A1I0Y4F2_9FIRM</name>
<feature type="binding site" evidence="2">
    <location>
        <begin position="239"/>
        <end position="240"/>
    </location>
    <ligand>
        <name>ATP</name>
        <dbReference type="ChEBI" id="CHEBI:30616"/>
    </ligand>
</feature>
<accession>A0A1I0Y4F2</accession>
<dbReference type="InterPro" id="IPR003812">
    <property type="entry name" value="Fido"/>
</dbReference>
<protein>
    <submittedName>
        <fullName evidence="4">Fic family protein</fullName>
    </submittedName>
</protein>
<dbReference type="PROSITE" id="PS51459">
    <property type="entry name" value="FIDO"/>
    <property type="match status" value="1"/>
</dbReference>
<proteinExistence type="predicted"/>
<feature type="binding site" evidence="2">
    <location>
        <begin position="201"/>
        <end position="208"/>
    </location>
    <ligand>
        <name>ATP</name>
        <dbReference type="ChEBI" id="CHEBI:30616"/>
    </ligand>
</feature>
<evidence type="ECO:0000313" key="5">
    <source>
        <dbReference type="Proteomes" id="UP000198838"/>
    </source>
</evidence>
<dbReference type="STRING" id="1120918.SAMN05216249_10891"/>
<sequence length="365" mass="42279">MREFDYKKYKEYRWDNEILNYLSQIHEYKGKQELFLRQKPVEMEKLVDVAKVQSIESSNRIEGIITTATRIGQIAKEKTTPKNRDEREIAGYRDVLNTIHENYEYIPINGNIILQLHRDLMQYAETGNGGRYKITQNYLKETKEDGSEVIRFTPVPPYETEPCIDAICENYNFMMEDTSVNPLLIIPVFLHDFLCIHPFNDGNGRMSRLMTLLLLYKSGYLVVKYISIEKHIEKTKDAYYDALEASSSGWHEEDEDPSIFVKYMLGVILACYREFESRVNILSDTTIISETADGKKKVITIKSKAYDIVKASVDTKIGKFTKREIVNICPSISEKSVEAAIKKLMDEGYIKKYGSGKNTFYAKVF</sequence>
<dbReference type="PANTHER" id="PTHR13504">
    <property type="entry name" value="FIDO DOMAIN-CONTAINING PROTEIN DDB_G0283145"/>
    <property type="match status" value="1"/>
</dbReference>
<dbReference type="GO" id="GO:0005524">
    <property type="term" value="F:ATP binding"/>
    <property type="evidence" value="ECO:0007669"/>
    <property type="project" value="UniProtKB-KW"/>
</dbReference>
<dbReference type="OrthoDB" id="9813719at2"/>
<evidence type="ECO:0000256" key="1">
    <source>
        <dbReference type="PIRSR" id="PIRSR640198-1"/>
    </source>
</evidence>
<feature type="domain" description="Fido" evidence="3">
    <location>
        <begin position="108"/>
        <end position="266"/>
    </location>
</feature>
<dbReference type="PANTHER" id="PTHR13504:SF38">
    <property type="entry name" value="FIDO DOMAIN-CONTAINING PROTEIN"/>
    <property type="match status" value="1"/>
</dbReference>
<dbReference type="AlphaFoldDB" id="A0A1I0Y4F2"/>
<evidence type="ECO:0000259" key="3">
    <source>
        <dbReference type="PROSITE" id="PS51459"/>
    </source>
</evidence>
<dbReference type="InterPro" id="IPR036597">
    <property type="entry name" value="Fido-like_dom_sf"/>
</dbReference>
<keyword evidence="2" id="KW-0067">ATP-binding</keyword>
<evidence type="ECO:0000313" key="4">
    <source>
        <dbReference type="EMBL" id="SFB07460.1"/>
    </source>
</evidence>
<reference evidence="4 5" key="1">
    <citation type="submission" date="2016-10" db="EMBL/GenBank/DDBJ databases">
        <authorList>
            <person name="de Groot N.N."/>
        </authorList>
    </citation>
    <scope>NUCLEOTIDE SEQUENCE [LARGE SCALE GENOMIC DNA]</scope>
    <source>
        <strain evidence="4 5">DSM 5522</strain>
    </source>
</reference>
<dbReference type="Pfam" id="PF02661">
    <property type="entry name" value="Fic"/>
    <property type="match status" value="1"/>
</dbReference>
<keyword evidence="5" id="KW-1185">Reference proteome</keyword>
<keyword evidence="2" id="KW-0547">Nucleotide-binding</keyword>